<protein>
    <submittedName>
        <fullName evidence="2">Uncharacterized protein</fullName>
    </submittedName>
</protein>
<dbReference type="InterPro" id="IPR027417">
    <property type="entry name" value="P-loop_NTPase"/>
</dbReference>
<evidence type="ECO:0000313" key="2">
    <source>
        <dbReference type="WBParaSite" id="jg7784"/>
    </source>
</evidence>
<dbReference type="WBParaSite" id="jg7784">
    <property type="protein sequence ID" value="jg7784"/>
    <property type="gene ID" value="jg7784"/>
</dbReference>
<evidence type="ECO:0000313" key="1">
    <source>
        <dbReference type="Proteomes" id="UP000887574"/>
    </source>
</evidence>
<dbReference type="Proteomes" id="UP000887574">
    <property type="component" value="Unplaced"/>
</dbReference>
<reference evidence="2" key="1">
    <citation type="submission" date="2022-11" db="UniProtKB">
        <authorList>
            <consortium name="WormBaseParasite"/>
        </authorList>
    </citation>
    <scope>IDENTIFICATION</scope>
</reference>
<dbReference type="AlphaFoldDB" id="A0A915EM98"/>
<organism evidence="1 2">
    <name type="scientific">Ditylenchus dipsaci</name>
    <dbReference type="NCBI Taxonomy" id="166011"/>
    <lineage>
        <taxon>Eukaryota</taxon>
        <taxon>Metazoa</taxon>
        <taxon>Ecdysozoa</taxon>
        <taxon>Nematoda</taxon>
        <taxon>Chromadorea</taxon>
        <taxon>Rhabditida</taxon>
        <taxon>Tylenchina</taxon>
        <taxon>Tylenchomorpha</taxon>
        <taxon>Sphaerularioidea</taxon>
        <taxon>Anguinidae</taxon>
        <taxon>Anguininae</taxon>
        <taxon>Ditylenchus</taxon>
    </lineage>
</organism>
<name>A0A915EM98_9BILA</name>
<sequence>MARGLDIVDIDWVLQFDIPRQSSMFIHRADVLVEEISYVEFVENHEKLEDGGTEITLSDRKILENGSRHFCQLKDLDLVGIANSFGLIRMPRLRELKGEI</sequence>
<keyword evidence="1" id="KW-1185">Reference proteome</keyword>
<dbReference type="SUPFAM" id="SSF52540">
    <property type="entry name" value="P-loop containing nucleoside triphosphate hydrolases"/>
    <property type="match status" value="1"/>
</dbReference>
<accession>A0A915EM98</accession>
<proteinExistence type="predicted"/>
<dbReference type="Gene3D" id="3.40.50.300">
    <property type="entry name" value="P-loop containing nucleotide triphosphate hydrolases"/>
    <property type="match status" value="1"/>
</dbReference>